<dbReference type="InterPro" id="IPR000225">
    <property type="entry name" value="Armadillo"/>
</dbReference>
<dbReference type="PANTHER" id="PTHR43808">
    <property type="entry name" value="ACETYLORNITHINE DEACETYLASE"/>
    <property type="match status" value="1"/>
</dbReference>
<dbReference type="InterPro" id="IPR050072">
    <property type="entry name" value="Peptidase_M20A"/>
</dbReference>
<dbReference type="InterPro" id="IPR010182">
    <property type="entry name" value="ArgE/DapE"/>
</dbReference>
<dbReference type="NCBIfam" id="TIGR01910">
    <property type="entry name" value="DapE-ArgE"/>
    <property type="match status" value="1"/>
</dbReference>
<evidence type="ECO:0000256" key="13">
    <source>
        <dbReference type="ARBA" id="ARBA00023285"/>
    </source>
</evidence>
<dbReference type="EMBL" id="PUFP01000017">
    <property type="protein sequence ID" value="TDG80351.1"/>
    <property type="molecule type" value="Genomic_DNA"/>
</dbReference>
<evidence type="ECO:0000256" key="10">
    <source>
        <dbReference type="ARBA" id="ARBA00022833"/>
    </source>
</evidence>
<dbReference type="Proteomes" id="UP000295181">
    <property type="component" value="Unassembled WGS sequence"/>
</dbReference>
<dbReference type="AlphaFoldDB" id="A0A4R5NSV3"/>
<dbReference type="PROSITE" id="PS00759">
    <property type="entry name" value="ARGE_DAPE_CPG2_2"/>
    <property type="match status" value="1"/>
</dbReference>
<evidence type="ECO:0000313" key="16">
    <source>
        <dbReference type="EMBL" id="TDG80351.1"/>
    </source>
</evidence>
<keyword evidence="8" id="KW-0479">Metal-binding</keyword>
<accession>A0A4R5NSV3</accession>
<dbReference type="Pfam" id="PF07687">
    <property type="entry name" value="M20_dimer"/>
    <property type="match status" value="1"/>
</dbReference>
<dbReference type="CDD" id="cd08659">
    <property type="entry name" value="M20_ArgE_DapE-like"/>
    <property type="match status" value="1"/>
</dbReference>
<gene>
    <name evidence="16" type="ORF">C5L32_000877</name>
</gene>
<dbReference type="NCBIfam" id="NF006365">
    <property type="entry name" value="PRK08588.1"/>
    <property type="match status" value="1"/>
</dbReference>
<evidence type="ECO:0000256" key="8">
    <source>
        <dbReference type="ARBA" id="ARBA00022723"/>
    </source>
</evidence>
<keyword evidence="10" id="KW-0862">Zinc</keyword>
<keyword evidence="12" id="KW-0457">Lysine biosynthesis</keyword>
<evidence type="ECO:0000256" key="3">
    <source>
        <dbReference type="ARBA" id="ARBA00005130"/>
    </source>
</evidence>
<dbReference type="InterPro" id="IPR011650">
    <property type="entry name" value="Peptidase_M20_dimer"/>
</dbReference>
<dbReference type="SUPFAM" id="SSF53187">
    <property type="entry name" value="Zn-dependent exopeptidases"/>
    <property type="match status" value="1"/>
</dbReference>
<comment type="caution">
    <text evidence="16">The sequence shown here is derived from an EMBL/GenBank/DDBJ whole genome shotgun (WGS) entry which is preliminary data.</text>
</comment>
<dbReference type="PROSITE" id="PS50176">
    <property type="entry name" value="ARM_REPEAT"/>
    <property type="match status" value="1"/>
</dbReference>
<dbReference type="Pfam" id="PF01546">
    <property type="entry name" value="Peptidase_M20"/>
    <property type="match status" value="1"/>
</dbReference>
<evidence type="ECO:0000256" key="6">
    <source>
        <dbReference type="ARBA" id="ARBA00016853"/>
    </source>
</evidence>
<comment type="pathway">
    <text evidence="3">Amino-acid biosynthesis; L-lysine biosynthesis via DAP pathway; LL-2,6-diaminopimelate from (S)-tetrahydrodipicolinate (succinylase route): step 3/3.</text>
</comment>
<dbReference type="SUPFAM" id="SSF55031">
    <property type="entry name" value="Bacterial exopeptidase dimerisation domain"/>
    <property type="match status" value="1"/>
</dbReference>
<name>A0A4R5NSV3_LENBU</name>
<dbReference type="InterPro" id="IPR001261">
    <property type="entry name" value="ArgE/DapE_CS"/>
</dbReference>
<evidence type="ECO:0000256" key="14">
    <source>
        <dbReference type="ARBA" id="ARBA00051301"/>
    </source>
</evidence>
<dbReference type="RefSeq" id="WP_056938973.1">
    <property type="nucleotide sequence ID" value="NZ_AZDM01000019.1"/>
</dbReference>
<dbReference type="Gene3D" id="3.30.70.360">
    <property type="match status" value="1"/>
</dbReference>
<dbReference type="Gene3D" id="3.40.630.10">
    <property type="entry name" value="Zn peptidases"/>
    <property type="match status" value="2"/>
</dbReference>
<dbReference type="GeneID" id="72460632"/>
<evidence type="ECO:0000256" key="1">
    <source>
        <dbReference type="ARBA" id="ARBA00001941"/>
    </source>
</evidence>
<evidence type="ECO:0000256" key="9">
    <source>
        <dbReference type="ARBA" id="ARBA00022801"/>
    </source>
</evidence>
<proteinExistence type="inferred from homology"/>
<evidence type="ECO:0000256" key="4">
    <source>
        <dbReference type="ARBA" id="ARBA00006247"/>
    </source>
</evidence>
<dbReference type="EC" id="3.5.1.18" evidence="5"/>
<dbReference type="InterPro" id="IPR036264">
    <property type="entry name" value="Bact_exopeptidase_dim_dom"/>
</dbReference>
<dbReference type="PROSITE" id="PS00758">
    <property type="entry name" value="ARGE_DAPE_CPG2_1"/>
    <property type="match status" value="1"/>
</dbReference>
<keyword evidence="13" id="KW-0170">Cobalt</keyword>
<keyword evidence="9" id="KW-0378">Hydrolase</keyword>
<organism evidence="16 17">
    <name type="scientific">Lentilactobacillus buchneri DSM 20057</name>
    <dbReference type="NCBI Taxonomy" id="1423728"/>
    <lineage>
        <taxon>Bacteria</taxon>
        <taxon>Bacillati</taxon>
        <taxon>Bacillota</taxon>
        <taxon>Bacilli</taxon>
        <taxon>Lactobacillales</taxon>
        <taxon>Lactobacillaceae</taxon>
        <taxon>Lentilactobacillus</taxon>
    </lineage>
</organism>
<feature type="domain" description="Peptidase M20 dimerisation" evidence="15">
    <location>
        <begin position="173"/>
        <end position="278"/>
    </location>
</feature>
<evidence type="ECO:0000256" key="11">
    <source>
        <dbReference type="ARBA" id="ARBA00022915"/>
    </source>
</evidence>
<comment type="cofactor">
    <cofactor evidence="2">
        <name>Zn(2+)</name>
        <dbReference type="ChEBI" id="CHEBI:29105"/>
    </cofactor>
</comment>
<keyword evidence="11" id="KW-0220">Diaminopimelate biosynthesis</keyword>
<comment type="similarity">
    <text evidence="4">Belongs to the peptidase M20A family.</text>
</comment>
<dbReference type="PANTHER" id="PTHR43808:SF8">
    <property type="entry name" value="PEPTIDASE M20 DIMERISATION DOMAIN-CONTAINING PROTEIN"/>
    <property type="match status" value="1"/>
</dbReference>
<dbReference type="GO" id="GO:0009014">
    <property type="term" value="F:succinyl-diaminopimelate desuccinylase activity"/>
    <property type="evidence" value="ECO:0007669"/>
    <property type="project" value="UniProtKB-EC"/>
</dbReference>
<comment type="cofactor">
    <cofactor evidence="1">
        <name>Co(2+)</name>
        <dbReference type="ChEBI" id="CHEBI:48828"/>
    </cofactor>
</comment>
<protein>
    <recommendedName>
        <fullName evidence="6">Probable succinyl-diaminopimelate desuccinylase</fullName>
        <ecNumber evidence="5">3.5.1.18</ecNumber>
    </recommendedName>
</protein>
<evidence type="ECO:0000256" key="12">
    <source>
        <dbReference type="ARBA" id="ARBA00023154"/>
    </source>
</evidence>
<keyword evidence="7" id="KW-0028">Amino-acid biosynthesis</keyword>
<dbReference type="GO" id="GO:0019877">
    <property type="term" value="P:diaminopimelate biosynthetic process"/>
    <property type="evidence" value="ECO:0007669"/>
    <property type="project" value="UniProtKB-KW"/>
</dbReference>
<comment type="catalytic activity">
    <reaction evidence="14">
        <text>N-succinyl-(2S,6S)-2,6-diaminopimelate + H2O = (2S,6S)-2,6-diaminopimelate + succinate</text>
        <dbReference type="Rhea" id="RHEA:22608"/>
        <dbReference type="ChEBI" id="CHEBI:15377"/>
        <dbReference type="ChEBI" id="CHEBI:30031"/>
        <dbReference type="ChEBI" id="CHEBI:57609"/>
        <dbReference type="ChEBI" id="CHEBI:58087"/>
        <dbReference type="EC" id="3.5.1.18"/>
    </reaction>
</comment>
<dbReference type="UniPathway" id="UPA00034">
    <property type="reaction ID" value="UER00021"/>
</dbReference>
<evidence type="ECO:0000256" key="7">
    <source>
        <dbReference type="ARBA" id="ARBA00022605"/>
    </source>
</evidence>
<evidence type="ECO:0000256" key="2">
    <source>
        <dbReference type="ARBA" id="ARBA00001947"/>
    </source>
</evidence>
<reference evidence="16 17" key="1">
    <citation type="journal article" date="2019" name="Appl. Microbiol. Biotechnol.">
        <title>Uncovering carbohydrate metabolism through a genotype-phenotype association study of 56 lactic acid bacteria genomes.</title>
        <authorList>
            <person name="Buron-Moles G."/>
            <person name="Chailyan A."/>
            <person name="Dolejs I."/>
            <person name="Forster J."/>
            <person name="Miks M.H."/>
        </authorList>
    </citation>
    <scope>NUCLEOTIDE SEQUENCE [LARGE SCALE GENOMIC DNA]</scope>
    <source>
        <strain evidence="16 17">ATCC 4005</strain>
    </source>
</reference>
<evidence type="ECO:0000313" key="17">
    <source>
        <dbReference type="Proteomes" id="UP000295181"/>
    </source>
</evidence>
<dbReference type="GO" id="GO:0046872">
    <property type="term" value="F:metal ion binding"/>
    <property type="evidence" value="ECO:0007669"/>
    <property type="project" value="UniProtKB-KW"/>
</dbReference>
<evidence type="ECO:0000259" key="15">
    <source>
        <dbReference type="Pfam" id="PF07687"/>
    </source>
</evidence>
<evidence type="ECO:0000256" key="5">
    <source>
        <dbReference type="ARBA" id="ARBA00011921"/>
    </source>
</evidence>
<dbReference type="InterPro" id="IPR002933">
    <property type="entry name" value="Peptidase_M20"/>
</dbReference>
<sequence>MAVFSEEQRLQIFKELVAIQSVNTDEEKVSAYLKNLFEKHGISATIIPVDENRTDLKAEIGTGSPVLGVSGHMDVVSPGDTSKWTSDPFTLTERDGKLYGRGAADMKSGLAAMVIAMIEIHDQGLLKKGRIRLMATMGEEVGELGSRTFADDGSMDDVDALIIGEPSGYRIAYAHKGAMDIRLTSTGKAAHSSMPEQGYNALDPLIDLLHDANHQFRTTNKKSAMLGNLAFNTTIFKGGDQVNSIPAKAVADINVRTIPEFDNDVVDKLLDQLVEQQNTNGAKIVKETYMSQPSVETTGDKKLIGLAQEIGKQYAEKDIPSGAIPAVTDASNMLRDKPKEFPFIIFGPGSNSVHQVDEFVDKQMYLNFVEIYQKLFTQYLN</sequence>
<dbReference type="GO" id="GO:0009089">
    <property type="term" value="P:lysine biosynthetic process via diaminopimelate"/>
    <property type="evidence" value="ECO:0007669"/>
    <property type="project" value="UniProtKB-UniPathway"/>
</dbReference>